<protein>
    <submittedName>
        <fullName evidence="1">Uncharacterized protein</fullName>
    </submittedName>
</protein>
<dbReference type="EMBL" id="GBXM01002503">
    <property type="protein sequence ID" value="JAI06075.1"/>
    <property type="molecule type" value="Transcribed_RNA"/>
</dbReference>
<sequence length="28" mass="3281">MQKPNHNSERWAFGNVICMSFLVLMDVL</sequence>
<name>A0A0E9XTS6_ANGAN</name>
<proteinExistence type="predicted"/>
<reference evidence="1" key="1">
    <citation type="submission" date="2014-11" db="EMBL/GenBank/DDBJ databases">
        <authorList>
            <person name="Amaro Gonzalez C."/>
        </authorList>
    </citation>
    <scope>NUCLEOTIDE SEQUENCE</scope>
</reference>
<organism evidence="1">
    <name type="scientific">Anguilla anguilla</name>
    <name type="common">European freshwater eel</name>
    <name type="synonym">Muraena anguilla</name>
    <dbReference type="NCBI Taxonomy" id="7936"/>
    <lineage>
        <taxon>Eukaryota</taxon>
        <taxon>Metazoa</taxon>
        <taxon>Chordata</taxon>
        <taxon>Craniata</taxon>
        <taxon>Vertebrata</taxon>
        <taxon>Euteleostomi</taxon>
        <taxon>Actinopterygii</taxon>
        <taxon>Neopterygii</taxon>
        <taxon>Teleostei</taxon>
        <taxon>Anguilliformes</taxon>
        <taxon>Anguillidae</taxon>
        <taxon>Anguilla</taxon>
    </lineage>
</organism>
<evidence type="ECO:0000313" key="1">
    <source>
        <dbReference type="EMBL" id="JAI06075.1"/>
    </source>
</evidence>
<dbReference type="AlphaFoldDB" id="A0A0E9XTS6"/>
<reference evidence="1" key="2">
    <citation type="journal article" date="2015" name="Fish Shellfish Immunol.">
        <title>Early steps in the European eel (Anguilla anguilla)-Vibrio vulnificus interaction in the gills: Role of the RtxA13 toxin.</title>
        <authorList>
            <person name="Callol A."/>
            <person name="Pajuelo D."/>
            <person name="Ebbesson L."/>
            <person name="Teles M."/>
            <person name="MacKenzie S."/>
            <person name="Amaro C."/>
        </authorList>
    </citation>
    <scope>NUCLEOTIDE SEQUENCE</scope>
</reference>
<accession>A0A0E9XTS6</accession>